<keyword evidence="4" id="KW-0479">Metal-binding</keyword>
<dbReference type="InterPro" id="IPR000192">
    <property type="entry name" value="Aminotrans_V_dom"/>
</dbReference>
<evidence type="ECO:0000313" key="11">
    <source>
        <dbReference type="Proteomes" id="UP000229307"/>
    </source>
</evidence>
<dbReference type="Proteomes" id="UP000229307">
    <property type="component" value="Unassembled WGS sequence"/>
</dbReference>
<dbReference type="PANTHER" id="PTHR11601">
    <property type="entry name" value="CYSTEINE DESULFURYLASE FAMILY MEMBER"/>
    <property type="match status" value="1"/>
</dbReference>
<dbReference type="Pfam" id="PF00266">
    <property type="entry name" value="Aminotran_5"/>
    <property type="match status" value="1"/>
</dbReference>
<dbReference type="GO" id="GO:0051536">
    <property type="term" value="F:iron-sulfur cluster binding"/>
    <property type="evidence" value="ECO:0007669"/>
    <property type="project" value="UniProtKB-KW"/>
</dbReference>
<evidence type="ECO:0000256" key="4">
    <source>
        <dbReference type="ARBA" id="ARBA00022723"/>
    </source>
</evidence>
<comment type="caution">
    <text evidence="10">The sequence shown here is derived from an EMBL/GenBank/DDBJ whole genome shotgun (WGS) entry which is preliminary data.</text>
</comment>
<dbReference type="Gene3D" id="3.90.1150.10">
    <property type="entry name" value="Aspartate Aminotransferase, domain 1"/>
    <property type="match status" value="1"/>
</dbReference>
<evidence type="ECO:0000259" key="9">
    <source>
        <dbReference type="Pfam" id="PF00266"/>
    </source>
</evidence>
<comment type="catalytic activity">
    <reaction evidence="8">
        <text>(sulfur carrier)-H + L-cysteine = (sulfur carrier)-SH + L-alanine</text>
        <dbReference type="Rhea" id="RHEA:43892"/>
        <dbReference type="Rhea" id="RHEA-COMP:14737"/>
        <dbReference type="Rhea" id="RHEA-COMP:14739"/>
        <dbReference type="ChEBI" id="CHEBI:29917"/>
        <dbReference type="ChEBI" id="CHEBI:35235"/>
        <dbReference type="ChEBI" id="CHEBI:57972"/>
        <dbReference type="ChEBI" id="CHEBI:64428"/>
        <dbReference type="EC" id="2.8.1.7"/>
    </reaction>
</comment>
<dbReference type="InterPro" id="IPR015421">
    <property type="entry name" value="PyrdxlP-dep_Trfase_major"/>
</dbReference>
<dbReference type="InterPro" id="IPR015422">
    <property type="entry name" value="PyrdxlP-dep_Trfase_small"/>
</dbReference>
<proteinExistence type="inferred from homology"/>
<dbReference type="GO" id="GO:0046872">
    <property type="term" value="F:metal ion binding"/>
    <property type="evidence" value="ECO:0007669"/>
    <property type="project" value="UniProtKB-KW"/>
</dbReference>
<keyword evidence="6" id="KW-0408">Iron</keyword>
<gene>
    <name evidence="10" type="ORF">COY52_03680</name>
</gene>
<feature type="domain" description="Aminotransferase class V" evidence="9">
    <location>
        <begin position="4"/>
        <end position="366"/>
    </location>
</feature>
<keyword evidence="3" id="KW-0808">Transferase</keyword>
<evidence type="ECO:0000256" key="5">
    <source>
        <dbReference type="ARBA" id="ARBA00022898"/>
    </source>
</evidence>
<keyword evidence="5" id="KW-0663">Pyridoxal phosphate</keyword>
<dbReference type="PANTHER" id="PTHR11601:SF34">
    <property type="entry name" value="CYSTEINE DESULFURASE"/>
    <property type="match status" value="1"/>
</dbReference>
<dbReference type="EMBL" id="PFMR01000101">
    <property type="protein sequence ID" value="PIZ17615.1"/>
    <property type="molecule type" value="Genomic_DNA"/>
</dbReference>
<dbReference type="AlphaFoldDB" id="A0A2M7SDK7"/>
<evidence type="ECO:0000256" key="2">
    <source>
        <dbReference type="ARBA" id="ARBA00006490"/>
    </source>
</evidence>
<evidence type="ECO:0000256" key="1">
    <source>
        <dbReference type="ARBA" id="ARBA00001933"/>
    </source>
</evidence>
<evidence type="ECO:0000256" key="3">
    <source>
        <dbReference type="ARBA" id="ARBA00022679"/>
    </source>
</evidence>
<dbReference type="InterPro" id="IPR016454">
    <property type="entry name" value="Cysteine_dSase"/>
</dbReference>
<sequence length="410" mass="44349">MRKVYLDNHSCTKIDERVLAEMLPFLKEEYGNAQSMHALGAKAKDALEKARSQAASLIGVKAEEIYFASCGSEANNLAVKGVAQAYAQKGRHVVVSGIEHFSVLYAARRLSQQGFEVTYIPVDKYGAVSPEDVKRSVRKDTVLVSVQHANPEIGTVQLVEEISKIVHGQGAVFHTDAVCTAGIVPVDAGRFGADLLTFSGSQFHGPRGAAALYVKKGVKIVPQIDGGIQEGGRRAGTENIPAIAGFGKACEIAAAEMEGNIEKMILLRDKLINGMREKIEYIYLNGHPEKRLPNNVNFSVEFIEGEGMMLLLDEAGICVSSGSACASKALKMSHILTAICVDAAVGQGSVLMTLSKYNTAEDVDYVLAEFPPIVKKLRDMSPLYAYFKKTGNRQVAGPGTDYDHKHKDEN</sequence>
<dbReference type="GO" id="GO:0031071">
    <property type="term" value="F:cysteine desulfurase activity"/>
    <property type="evidence" value="ECO:0007669"/>
    <property type="project" value="UniProtKB-EC"/>
</dbReference>
<evidence type="ECO:0000256" key="7">
    <source>
        <dbReference type="ARBA" id="ARBA00023014"/>
    </source>
</evidence>
<name>A0A2M7SDK7_9BACT</name>
<evidence type="ECO:0000256" key="8">
    <source>
        <dbReference type="ARBA" id="ARBA00050776"/>
    </source>
</evidence>
<keyword evidence="7" id="KW-0411">Iron-sulfur</keyword>
<dbReference type="Gene3D" id="3.40.640.10">
    <property type="entry name" value="Type I PLP-dependent aspartate aminotransferase-like (Major domain)"/>
    <property type="match status" value="1"/>
</dbReference>
<evidence type="ECO:0000256" key="6">
    <source>
        <dbReference type="ARBA" id="ARBA00023004"/>
    </source>
</evidence>
<comment type="cofactor">
    <cofactor evidence="1">
        <name>pyridoxal 5'-phosphate</name>
        <dbReference type="ChEBI" id="CHEBI:597326"/>
    </cofactor>
</comment>
<reference evidence="11" key="1">
    <citation type="submission" date="2017-09" db="EMBL/GenBank/DDBJ databases">
        <title>Depth-based differentiation of microbial function through sediment-hosted aquifers and enrichment of novel symbionts in the deep terrestrial subsurface.</title>
        <authorList>
            <person name="Probst A.J."/>
            <person name="Ladd B."/>
            <person name="Jarett J.K."/>
            <person name="Geller-Mcgrath D.E."/>
            <person name="Sieber C.M.K."/>
            <person name="Emerson J.B."/>
            <person name="Anantharaman K."/>
            <person name="Thomas B.C."/>
            <person name="Malmstrom R."/>
            <person name="Stieglmeier M."/>
            <person name="Klingl A."/>
            <person name="Woyke T."/>
            <person name="Ryan C.M."/>
            <person name="Banfield J.F."/>
        </authorList>
    </citation>
    <scope>NUCLEOTIDE SEQUENCE [LARGE SCALE GENOMIC DNA]</scope>
</reference>
<comment type="similarity">
    <text evidence="2">Belongs to the class-V pyridoxal-phosphate-dependent aminotransferase family. NifS/IscS subfamily.</text>
</comment>
<dbReference type="InterPro" id="IPR015424">
    <property type="entry name" value="PyrdxlP-dep_Trfase"/>
</dbReference>
<accession>A0A2M7SDK7</accession>
<dbReference type="SUPFAM" id="SSF53383">
    <property type="entry name" value="PLP-dependent transferases"/>
    <property type="match status" value="1"/>
</dbReference>
<evidence type="ECO:0000313" key="10">
    <source>
        <dbReference type="EMBL" id="PIZ17615.1"/>
    </source>
</evidence>
<dbReference type="PIRSF" id="PIRSF005572">
    <property type="entry name" value="NifS"/>
    <property type="match status" value="1"/>
</dbReference>
<organism evidence="10 11">
    <name type="scientific">Candidatus Desantisbacteria bacterium CG_4_10_14_0_8_um_filter_48_22</name>
    <dbReference type="NCBI Taxonomy" id="1974543"/>
    <lineage>
        <taxon>Bacteria</taxon>
        <taxon>Candidatus Desantisiibacteriota</taxon>
    </lineage>
</organism>
<protein>
    <submittedName>
        <fullName evidence="10">Cysteine desulfurase NifS</fullName>
    </submittedName>
</protein>